<comment type="caution">
    <text evidence="1">The sequence shown here is derived from an EMBL/GenBank/DDBJ whole genome shotgun (WGS) entry which is preliminary data.</text>
</comment>
<gene>
    <name evidence="1" type="ORF">CEXT_813601</name>
</gene>
<dbReference type="AlphaFoldDB" id="A0AAV4YB66"/>
<proteinExistence type="predicted"/>
<accession>A0AAV4YB66</accession>
<dbReference type="EMBL" id="BPLR01019104">
    <property type="protein sequence ID" value="GIZ04558.1"/>
    <property type="molecule type" value="Genomic_DNA"/>
</dbReference>
<name>A0AAV4YB66_CAEEX</name>
<dbReference type="Proteomes" id="UP001054945">
    <property type="component" value="Unassembled WGS sequence"/>
</dbReference>
<keyword evidence="2" id="KW-1185">Reference proteome</keyword>
<evidence type="ECO:0000313" key="1">
    <source>
        <dbReference type="EMBL" id="GIZ04558.1"/>
    </source>
</evidence>
<organism evidence="1 2">
    <name type="scientific">Caerostris extrusa</name>
    <name type="common">Bark spider</name>
    <name type="synonym">Caerostris bankana</name>
    <dbReference type="NCBI Taxonomy" id="172846"/>
    <lineage>
        <taxon>Eukaryota</taxon>
        <taxon>Metazoa</taxon>
        <taxon>Ecdysozoa</taxon>
        <taxon>Arthropoda</taxon>
        <taxon>Chelicerata</taxon>
        <taxon>Arachnida</taxon>
        <taxon>Araneae</taxon>
        <taxon>Araneomorphae</taxon>
        <taxon>Entelegynae</taxon>
        <taxon>Araneoidea</taxon>
        <taxon>Araneidae</taxon>
        <taxon>Caerostris</taxon>
    </lineage>
</organism>
<protein>
    <submittedName>
        <fullName evidence="1">Uncharacterized protein</fullName>
    </submittedName>
</protein>
<evidence type="ECO:0000313" key="2">
    <source>
        <dbReference type="Proteomes" id="UP001054945"/>
    </source>
</evidence>
<reference evidence="1 2" key="1">
    <citation type="submission" date="2021-06" db="EMBL/GenBank/DDBJ databases">
        <title>Caerostris extrusa draft genome.</title>
        <authorList>
            <person name="Kono N."/>
            <person name="Arakawa K."/>
        </authorList>
    </citation>
    <scope>NUCLEOTIDE SEQUENCE [LARGE SCALE GENOMIC DNA]</scope>
</reference>
<sequence length="91" mass="10474">MIVYIKGTWLFAAIRLYIPKRATSIPLFPATQLQTLLCQQLDKSFGFRIIWFGGERKVWLKPLWTEGVMGTHCLLNPILQESTEVIVAHET</sequence>